<gene>
    <name evidence="1" type="ORF">SNEC2469_LOCUS22549</name>
</gene>
<organism evidence="1 2">
    <name type="scientific">Symbiodinium necroappetens</name>
    <dbReference type="NCBI Taxonomy" id="1628268"/>
    <lineage>
        <taxon>Eukaryota</taxon>
        <taxon>Sar</taxon>
        <taxon>Alveolata</taxon>
        <taxon>Dinophyceae</taxon>
        <taxon>Suessiales</taxon>
        <taxon>Symbiodiniaceae</taxon>
        <taxon>Symbiodinium</taxon>
    </lineage>
</organism>
<name>A0A812Y9L8_9DINO</name>
<protein>
    <submittedName>
        <fullName evidence="1">Uncharacterized protein</fullName>
    </submittedName>
</protein>
<dbReference type="EMBL" id="CAJNJA010041075">
    <property type="protein sequence ID" value="CAE7771682.1"/>
    <property type="molecule type" value="Genomic_DNA"/>
</dbReference>
<dbReference type="OrthoDB" id="422044at2759"/>
<comment type="caution">
    <text evidence="1">The sequence shown here is derived from an EMBL/GenBank/DDBJ whole genome shotgun (WGS) entry which is preliminary data.</text>
</comment>
<dbReference type="Proteomes" id="UP000601435">
    <property type="component" value="Unassembled WGS sequence"/>
</dbReference>
<dbReference type="AlphaFoldDB" id="A0A812Y9L8"/>
<proteinExistence type="predicted"/>
<accession>A0A812Y9L8</accession>
<keyword evidence="2" id="KW-1185">Reference proteome</keyword>
<sequence>MFDHQAPWIMVGEASETVSILERECLAQDHAGSVRIADAESKAAEIKLQKNSLIRALPAERERHLLQLSQRRRDLELEVHTQVHDAEQRALSEEQSLEMVQKALSDAKALHSMMQRQAGSCYLAGRASFESRLAMACPTPTLQSLYSTGPAAMYTAPASCRTLHNRQFVQQVAHPWYAQYHAQRTAVHAVRQAQPSAIPVSGPVPMCPATHNTSVKPIMMPNSMKSENSGGSAAAILDTSFSVASTMTRTPLSPVSSNCMEVDSVTTLPRSPPPVPACIPHTALGTEAAEGKHMQASTTTHRWKLLTGVTDVKPELYPLASLGLRDGAVPGPWDVYDGLHLTPINERPFQALADIARQAQKNLVDRLRGDCCIGVLVAEFSAHAKDLSWQLEQRVREAEHSGSFLADRVRSDGDCRKQAAEESLASKVSMPDLQFTSDQVAEVLGRLTAVAAEREEALKELQDLSGFEFGLRSAAAEASSDREWSERKGDDELQSVRGRLVVQGGTSCATIAIAELGGRLIVAVPSERWNLDTTALGKAIGVDVVASRPVSMSEAVPGITLRVWVGVFSMEMEAVIDYETDYAWVKVADDQYAFTHGGDGIFKRASAVEAGLSELKDMIRDMSREKEKMPLFGLDPGTVAASRAAGVDQGSLLEMGKLLEAKRNRTLEEPGSQKQKTELDSILGHLGQERLNTWVREGSMQQP</sequence>
<reference evidence="1" key="1">
    <citation type="submission" date="2021-02" db="EMBL/GenBank/DDBJ databases">
        <authorList>
            <person name="Dougan E. K."/>
            <person name="Rhodes N."/>
            <person name="Thang M."/>
            <person name="Chan C."/>
        </authorList>
    </citation>
    <scope>NUCLEOTIDE SEQUENCE</scope>
</reference>
<evidence type="ECO:0000313" key="2">
    <source>
        <dbReference type="Proteomes" id="UP000601435"/>
    </source>
</evidence>
<evidence type="ECO:0000313" key="1">
    <source>
        <dbReference type="EMBL" id="CAE7771682.1"/>
    </source>
</evidence>